<name>A0A2I1JZ33_9LACT</name>
<dbReference type="RefSeq" id="WP_101954313.1">
    <property type="nucleotide sequence ID" value="NZ_PKHE01000011.1"/>
</dbReference>
<proteinExistence type="predicted"/>
<evidence type="ECO:0000313" key="1">
    <source>
        <dbReference type="EMBL" id="PKY88664.1"/>
    </source>
</evidence>
<organism evidence="1 2">
    <name type="scientific">Falseniella ignava</name>
    <dbReference type="NCBI Taxonomy" id="137730"/>
    <lineage>
        <taxon>Bacteria</taxon>
        <taxon>Bacillati</taxon>
        <taxon>Bacillota</taxon>
        <taxon>Bacilli</taxon>
        <taxon>Lactobacillales</taxon>
        <taxon>Aerococcaceae</taxon>
        <taxon>Falseniella</taxon>
    </lineage>
</organism>
<accession>A0A2I1JZ33</accession>
<dbReference type="Proteomes" id="UP000234384">
    <property type="component" value="Unassembled WGS sequence"/>
</dbReference>
<dbReference type="OrthoDB" id="362018at2"/>
<gene>
    <name evidence="1" type="ORF">CYJ57_04980</name>
</gene>
<comment type="caution">
    <text evidence="1">The sequence shown here is derived from an EMBL/GenBank/DDBJ whole genome shotgun (WGS) entry which is preliminary data.</text>
</comment>
<sequence length="177" mass="20503">MLKTIKINYDTIELLQFFWETAAKNNKVNDSYIMEIVNHPSMKSIYTDGFDEQSARKVLSAVINHEPVNEATDKELEFYHYNKFNADDPGNVEMMLPPIKQLNLDELKEEFNQEDAPETLVVNFVPAYNLTSIASPNELTINFFKIEADWSDLDHVFIEGTEFKQYVLEQARKVLSA</sequence>
<evidence type="ECO:0000313" key="2">
    <source>
        <dbReference type="Proteomes" id="UP000234384"/>
    </source>
</evidence>
<dbReference type="AlphaFoldDB" id="A0A2I1JZ33"/>
<protein>
    <submittedName>
        <fullName evidence="1">Uncharacterized protein</fullName>
    </submittedName>
</protein>
<dbReference type="EMBL" id="PKHE01000011">
    <property type="protein sequence ID" value="PKY88664.1"/>
    <property type="molecule type" value="Genomic_DNA"/>
</dbReference>
<reference evidence="1 2" key="1">
    <citation type="submission" date="2017-12" db="EMBL/GenBank/DDBJ databases">
        <title>Phylogenetic diversity of female urinary microbiome.</title>
        <authorList>
            <person name="Thomas-White K."/>
            <person name="Wolfe A.J."/>
        </authorList>
    </citation>
    <scope>NUCLEOTIDE SEQUENCE [LARGE SCALE GENOMIC DNA]</scope>
    <source>
        <strain evidence="1 2">UMB0898</strain>
    </source>
</reference>